<reference evidence="7" key="1">
    <citation type="submission" date="2011-02" db="EMBL/GenBank/DDBJ databases">
        <title>The Genome Sequence of Capsaspora owczarzaki ATCC 30864.</title>
        <authorList>
            <person name="Russ C."/>
            <person name="Cuomo C."/>
            <person name="Burger G."/>
            <person name="Gray M.W."/>
            <person name="Holland P.W.H."/>
            <person name="King N."/>
            <person name="Lang F.B.F."/>
            <person name="Roger A.J."/>
            <person name="Ruiz-Trillo I."/>
            <person name="Young S.K."/>
            <person name="Zeng Q."/>
            <person name="Gargeya S."/>
            <person name="Alvarado L."/>
            <person name="Berlin A."/>
            <person name="Chapman S.B."/>
            <person name="Chen Z."/>
            <person name="Freedman E."/>
            <person name="Gellesch M."/>
            <person name="Goldberg J."/>
            <person name="Griggs A."/>
            <person name="Gujja S."/>
            <person name="Heilman E."/>
            <person name="Heiman D."/>
            <person name="Howarth C."/>
            <person name="Mehta T."/>
            <person name="Neiman D."/>
            <person name="Pearson M."/>
            <person name="Roberts A."/>
            <person name="Saif S."/>
            <person name="Shea T."/>
            <person name="Shenoy N."/>
            <person name="Sisk P."/>
            <person name="Stolte C."/>
            <person name="Sykes S."/>
            <person name="White J."/>
            <person name="Yandava C."/>
            <person name="Haas B."/>
            <person name="Nusbaum C."/>
            <person name="Birren B."/>
        </authorList>
    </citation>
    <scope>NUCLEOTIDE SEQUENCE</scope>
    <source>
        <strain evidence="7">ATCC 30864</strain>
    </source>
</reference>
<protein>
    <recommendedName>
        <fullName evidence="2 5">F-actin-capping protein subunit alpha</fullName>
    </recommendedName>
</protein>
<dbReference type="PhylomeDB" id="A0A0D2X2W5"/>
<comment type="similarity">
    <text evidence="1 5">Belongs to the F-actin-capping protein alpha subunit family.</text>
</comment>
<keyword evidence="7" id="KW-1185">Reference proteome</keyword>
<dbReference type="InterPro" id="IPR042489">
    <property type="entry name" value="CapZ_alpha_1"/>
</dbReference>
<keyword evidence="3 5" id="KW-0117">Actin capping</keyword>
<dbReference type="RefSeq" id="XP_004347906.1">
    <property type="nucleotide sequence ID" value="XM_004347856.2"/>
</dbReference>
<dbReference type="Proteomes" id="UP000008743">
    <property type="component" value="Unassembled WGS sequence"/>
</dbReference>
<dbReference type="InterPro" id="IPR042276">
    <property type="entry name" value="CapZ_alpha/beta_2"/>
</dbReference>
<evidence type="ECO:0000256" key="2">
    <source>
        <dbReference type="ARBA" id="ARBA00014038"/>
    </source>
</evidence>
<dbReference type="OMA" id="VACIEDH"/>
<evidence type="ECO:0000313" key="6">
    <source>
        <dbReference type="EMBL" id="KJE93269.1"/>
    </source>
</evidence>
<dbReference type="PRINTS" id="PR00191">
    <property type="entry name" value="FACTINCAPA"/>
</dbReference>
<dbReference type="GO" id="GO:0008290">
    <property type="term" value="C:F-actin capping protein complex"/>
    <property type="evidence" value="ECO:0007669"/>
    <property type="project" value="UniProtKB-UniRule"/>
</dbReference>
<dbReference type="PANTHER" id="PTHR10653">
    <property type="entry name" value="F-ACTIN-CAPPING PROTEIN SUBUNIT ALPHA"/>
    <property type="match status" value="1"/>
</dbReference>
<dbReference type="PROSITE" id="PS00749">
    <property type="entry name" value="F_ACTIN_CAPPING_A_2"/>
    <property type="match status" value="1"/>
</dbReference>
<dbReference type="FunCoup" id="A0A0D2X2W5">
    <property type="interactions" value="199"/>
</dbReference>
<evidence type="ECO:0000256" key="5">
    <source>
        <dbReference type="RuleBase" id="RU365077"/>
    </source>
</evidence>
<dbReference type="EMBL" id="KE346365">
    <property type="protein sequence ID" value="KJE93269.1"/>
    <property type="molecule type" value="Genomic_DNA"/>
</dbReference>
<dbReference type="Gene3D" id="3.30.1140.60">
    <property type="entry name" value="F-actin capping protein, alpha subunit"/>
    <property type="match status" value="1"/>
</dbReference>
<dbReference type="SUPFAM" id="SSF90096">
    <property type="entry name" value="Subunits of heterodimeric actin filament capping protein Capz"/>
    <property type="match status" value="1"/>
</dbReference>
<evidence type="ECO:0000256" key="3">
    <source>
        <dbReference type="ARBA" id="ARBA00022467"/>
    </source>
</evidence>
<dbReference type="STRING" id="595528.A0A0D2X2W5"/>
<name>A0A0D2X2W5_CAPO3</name>
<dbReference type="GO" id="GO:0030863">
    <property type="term" value="C:cortical cytoskeleton"/>
    <property type="evidence" value="ECO:0007669"/>
    <property type="project" value="TreeGrafter"/>
</dbReference>
<comment type="function">
    <text evidence="5">F-actin-capping proteins bind in a Ca(2+)-independent manner to the fast growing ends of actin filaments (barbed end) thereby blocking the exchange of subunits at these ends. Unlike other capping proteins (such as gelsolin and severin), these proteins do not sever actin filaments.</text>
</comment>
<accession>A0A0D2X2W5</accession>
<evidence type="ECO:0000256" key="4">
    <source>
        <dbReference type="ARBA" id="ARBA00023203"/>
    </source>
</evidence>
<dbReference type="FunFam" id="3.90.1150.210:FF:000003">
    <property type="entry name" value="F-actin-capping protein subunit alpha"/>
    <property type="match status" value="1"/>
</dbReference>
<dbReference type="PROSITE" id="PS00748">
    <property type="entry name" value="F_ACTIN_CAPPING_A_1"/>
    <property type="match status" value="1"/>
</dbReference>
<organism evidence="6 7">
    <name type="scientific">Capsaspora owczarzaki (strain ATCC 30864)</name>
    <dbReference type="NCBI Taxonomy" id="595528"/>
    <lineage>
        <taxon>Eukaryota</taxon>
        <taxon>Filasterea</taxon>
        <taxon>Capsaspora</taxon>
    </lineage>
</organism>
<gene>
    <name evidence="6" type="ORF">CAOG_004081</name>
</gene>
<keyword evidence="4 5" id="KW-0009">Actin-binding</keyword>
<dbReference type="Gene3D" id="3.90.1150.210">
    <property type="entry name" value="F-actin capping protein, beta subunit"/>
    <property type="match status" value="1"/>
</dbReference>
<dbReference type="PANTHER" id="PTHR10653:SF0">
    <property type="entry name" value="F-ACTIN-CAPPING PROTEIN SUBUNIT ALPHA"/>
    <property type="match status" value="1"/>
</dbReference>
<dbReference type="InterPro" id="IPR017865">
    <property type="entry name" value="F-actin_cap_asu_CS"/>
</dbReference>
<dbReference type="InParanoid" id="A0A0D2X2W5"/>
<evidence type="ECO:0000313" key="7">
    <source>
        <dbReference type="Proteomes" id="UP000008743"/>
    </source>
</evidence>
<sequence length="285" mass="31619">MSYEEQIPDSEKVKIASSFILAAPAGEFNEVFNDVRVLLSNDDLLKRGAANAFSQYNKDQFTPVDVPGASHKTLITKHNEVQEGTFFDPRSGQTFSFDHLRREADNAQPGQKDAAETLRNAIDNAIRKYTENHYPDGVSAVFASTSGGQVTLAICIEDHKFNPNNFWNGRWRSEWTATFASSGGPATLNGALKVQVHYYEDGNVQLQTNKDVSEPITIGNPESAASAIIAVIEKAENEYQTAISENYSVMSDTTFKALRRVLPVTRSKIEWGKMFSYKVGAELHK</sequence>
<evidence type="ECO:0000256" key="1">
    <source>
        <dbReference type="ARBA" id="ARBA00010479"/>
    </source>
</evidence>
<proteinExistence type="inferred from homology"/>
<dbReference type="OrthoDB" id="340550at2759"/>
<dbReference type="GO" id="GO:0030036">
    <property type="term" value="P:actin cytoskeleton organization"/>
    <property type="evidence" value="ECO:0007669"/>
    <property type="project" value="TreeGrafter"/>
</dbReference>
<dbReference type="InterPro" id="IPR037282">
    <property type="entry name" value="CapZ_alpha/beta"/>
</dbReference>
<dbReference type="AlphaFoldDB" id="A0A0D2X2W5"/>
<dbReference type="GO" id="GO:0051016">
    <property type="term" value="P:barbed-end actin filament capping"/>
    <property type="evidence" value="ECO:0007669"/>
    <property type="project" value="UniProtKB-UniRule"/>
</dbReference>
<dbReference type="InterPro" id="IPR002189">
    <property type="entry name" value="CapZ_alpha"/>
</dbReference>
<comment type="subunit">
    <text evidence="5">Heterodimer of an alpha and a beta subunit.</text>
</comment>
<dbReference type="Pfam" id="PF01267">
    <property type="entry name" value="F-actin_cap_A"/>
    <property type="match status" value="1"/>
</dbReference>
<dbReference type="eggNOG" id="KOG0836">
    <property type="taxonomic scope" value="Eukaryota"/>
</dbReference>
<dbReference type="GO" id="GO:0051015">
    <property type="term" value="F:actin filament binding"/>
    <property type="evidence" value="ECO:0007669"/>
    <property type="project" value="TreeGrafter"/>
</dbReference>